<sequence length="80" mass="9302">MFPLLIDYDSDNKTDKRNVLSHLQYAIHITQINKSHASCVRVMSTAYILKTYTVSGIQAQGYIKTKENLFLFYKLVKKML</sequence>
<name>A0A4R6INZ7_9BACT</name>
<keyword evidence="2" id="KW-1185">Reference proteome</keyword>
<dbReference type="EMBL" id="SNWP01000015">
    <property type="protein sequence ID" value="TDO23645.1"/>
    <property type="molecule type" value="Genomic_DNA"/>
</dbReference>
<organism evidence="1 2">
    <name type="scientific">Sediminibacterium goheungense</name>
    <dbReference type="NCBI Taxonomy" id="1086393"/>
    <lineage>
        <taxon>Bacteria</taxon>
        <taxon>Pseudomonadati</taxon>
        <taxon>Bacteroidota</taxon>
        <taxon>Chitinophagia</taxon>
        <taxon>Chitinophagales</taxon>
        <taxon>Chitinophagaceae</taxon>
        <taxon>Sediminibacterium</taxon>
    </lineage>
</organism>
<comment type="caution">
    <text evidence="1">The sequence shown here is derived from an EMBL/GenBank/DDBJ whole genome shotgun (WGS) entry which is preliminary data.</text>
</comment>
<reference evidence="1 2" key="1">
    <citation type="submission" date="2019-03" db="EMBL/GenBank/DDBJ databases">
        <title>Genomic Encyclopedia of Archaeal and Bacterial Type Strains, Phase II (KMG-II): from individual species to whole genera.</title>
        <authorList>
            <person name="Goeker M."/>
        </authorList>
    </citation>
    <scope>NUCLEOTIDE SEQUENCE [LARGE SCALE GENOMIC DNA]</scope>
    <source>
        <strain evidence="1 2">DSM 28323</strain>
    </source>
</reference>
<evidence type="ECO:0000313" key="2">
    <source>
        <dbReference type="Proteomes" id="UP000295741"/>
    </source>
</evidence>
<evidence type="ECO:0000313" key="1">
    <source>
        <dbReference type="EMBL" id="TDO23645.1"/>
    </source>
</evidence>
<accession>A0A4R6INZ7</accession>
<proteinExistence type="predicted"/>
<dbReference type="Proteomes" id="UP000295741">
    <property type="component" value="Unassembled WGS sequence"/>
</dbReference>
<protein>
    <submittedName>
        <fullName evidence="1">Uncharacterized protein</fullName>
    </submittedName>
</protein>
<gene>
    <name evidence="1" type="ORF">BC659_3259</name>
</gene>
<dbReference type="AlphaFoldDB" id="A0A4R6INZ7"/>